<dbReference type="RefSeq" id="WP_099477443.1">
    <property type="nucleotide sequence ID" value="NZ_CP016809.1"/>
</dbReference>
<accession>A0A1B2DYS2</accession>
<dbReference type="GeneID" id="48308498"/>
<dbReference type="EMBL" id="CP016809">
    <property type="protein sequence ID" value="ANY72822.1"/>
    <property type="molecule type" value="Genomic_DNA"/>
</dbReference>
<sequence>MSSIIILKNMENYSPEQTISHFIKAAERAKMYCFYITTKLDKDGYFYSAEGTLSEVDEITFQHIEDEENIRYFTFNINRAREDLYDSFTWLTEDKNYFWAADIENINHEYEFIFRFVIEYFKENSEDYLWFDDADWYYTAADILKLSQMPYNPEWCCKKIV</sequence>
<name>A0A1B2DYS2_9BACL</name>
<dbReference type="AlphaFoldDB" id="A0A1B2DYS2"/>
<dbReference type="KEGG" id="pib:BBD41_09610"/>
<protein>
    <submittedName>
        <fullName evidence="1">Uncharacterized protein</fullName>
    </submittedName>
</protein>
<organism evidence="1">
    <name type="scientific">Paenibacillus ihbetae</name>
    <dbReference type="NCBI Taxonomy" id="1870820"/>
    <lineage>
        <taxon>Bacteria</taxon>
        <taxon>Bacillati</taxon>
        <taxon>Bacillota</taxon>
        <taxon>Bacilli</taxon>
        <taxon>Bacillales</taxon>
        <taxon>Paenibacillaceae</taxon>
        <taxon>Paenibacillus</taxon>
    </lineage>
</organism>
<reference evidence="1" key="1">
    <citation type="submission" date="2016-08" db="EMBL/GenBank/DDBJ databases">
        <title>Complete Genome Seqeunce of Paenibacillus sp. nov. IHBB 9852 from high altitute lake of Indian trans-Himalayas.</title>
        <authorList>
            <person name="Kiran S."/>
            <person name="Swarnkar M.K."/>
            <person name="Rana A."/>
            <person name="Tewari R."/>
            <person name="Gulati A."/>
        </authorList>
    </citation>
    <scope>NUCLEOTIDE SEQUENCE [LARGE SCALE GENOMIC DNA]</scope>
    <source>
        <strain evidence="1">IHBB 9852</strain>
    </source>
</reference>
<proteinExistence type="predicted"/>
<gene>
    <name evidence="1" type="ORF">BBD41_09610</name>
</gene>
<evidence type="ECO:0000313" key="1">
    <source>
        <dbReference type="EMBL" id="ANY72822.1"/>
    </source>
</evidence>